<keyword evidence="2 12" id="KW-0547">Nucleotide-binding</keyword>
<evidence type="ECO:0000256" key="8">
    <source>
        <dbReference type="ARBA" id="ARBA00023235"/>
    </source>
</evidence>
<proteinExistence type="inferred from homology"/>
<dbReference type="AlphaFoldDB" id="D6Z9S8"/>
<keyword evidence="7" id="KW-0234">DNA repair</keyword>
<dbReference type="InterPro" id="IPR014017">
    <property type="entry name" value="DNA_helicase_UvrD-like_C"/>
</dbReference>
<evidence type="ECO:0000256" key="12">
    <source>
        <dbReference type="PROSITE-ProRule" id="PRU00560"/>
    </source>
</evidence>
<dbReference type="eggNOG" id="COG0210">
    <property type="taxonomic scope" value="Bacteria"/>
</dbReference>
<feature type="binding site" evidence="12">
    <location>
        <begin position="27"/>
        <end position="34"/>
    </location>
    <ligand>
        <name>ATP</name>
        <dbReference type="ChEBI" id="CHEBI:30616"/>
    </ligand>
</feature>
<comment type="similarity">
    <text evidence="1">Belongs to the helicase family. UvrD subfamily.</text>
</comment>
<dbReference type="CDD" id="cd18807">
    <property type="entry name" value="SF1_C_UvrD"/>
    <property type="match status" value="1"/>
</dbReference>
<feature type="domain" description="UvrD-like helicase ATP-binding" evidence="13">
    <location>
        <begin position="6"/>
        <end position="294"/>
    </location>
</feature>
<dbReference type="GO" id="GO:0016887">
    <property type="term" value="F:ATP hydrolysis activity"/>
    <property type="evidence" value="ECO:0007669"/>
    <property type="project" value="RHEA"/>
</dbReference>
<dbReference type="GO" id="GO:0005829">
    <property type="term" value="C:cytosol"/>
    <property type="evidence" value="ECO:0007669"/>
    <property type="project" value="TreeGrafter"/>
</dbReference>
<dbReference type="KEGG" id="srt:Srot_2146"/>
<dbReference type="GO" id="GO:0000725">
    <property type="term" value="P:recombinational repair"/>
    <property type="evidence" value="ECO:0007669"/>
    <property type="project" value="TreeGrafter"/>
</dbReference>
<sequence length="473" mass="51030">MRALLRGLDERQRCAVAAPRGPVRVLAGAGSGKTRVLTRRIAHLVASEQVRPGEVLAVSFTVRAAGELRARLDALDELAGGELGLAAVRASTFHAAAARQLGHFWPAESRPWQILDRKAPLISRAAAAAGLSDRGFDCKEAQGEIEWAKASLIGPEQYPQAARARRRAVTSSLEAIADVYGRYEALKAAAAPRQLDFDDVLLAMIGVAKSSAAAANQLRSWLRCFLVDEFQDVTPLQHELLMTWLGARDNVTVVGDPNQTIYSFAGARGAFFAEFARRFPHAALFRLDRDYRSTAQVTDLANRLLGAAGDLRGQVPDGPAPRFVGHADEAREATATADEIVGLIRDGVPAREIAVLFRANTHAARFERALRARGVPTGEGGVSLCSLHAAKGLEWEAVFLVGLVEGVLPLGWASAAGADAVAEERRLLYVGITRARTRLVLSWYCERDGRAARPSRFLAPLRSNGAEKSLIKN</sequence>
<dbReference type="InterPro" id="IPR000212">
    <property type="entry name" value="DNA_helicase_UvrD/REP"/>
</dbReference>
<dbReference type="PROSITE" id="PS51198">
    <property type="entry name" value="UVRD_HELICASE_ATP_BIND"/>
    <property type="match status" value="1"/>
</dbReference>
<dbReference type="Gene3D" id="1.10.10.160">
    <property type="match status" value="1"/>
</dbReference>
<keyword evidence="15" id="KW-1185">Reference proteome</keyword>
<dbReference type="CDD" id="cd17932">
    <property type="entry name" value="DEXQc_UvrD"/>
    <property type="match status" value="1"/>
</dbReference>
<reference evidence="14 15" key="1">
    <citation type="journal article" date="2010" name="Stand. Genomic Sci.">
        <title>Complete genome sequence of Segniliparus rotundus type strain (CDC 1076).</title>
        <authorList>
            <person name="Sikorski J."/>
            <person name="Lapidus A."/>
            <person name="Copeland A."/>
            <person name="Misra M."/>
            <person name="Glavina Del Rio T."/>
            <person name="Nolan M."/>
            <person name="Lucas S."/>
            <person name="Chen F."/>
            <person name="Tice H."/>
            <person name="Cheng J.F."/>
            <person name="Jando M."/>
            <person name="Schneider S."/>
            <person name="Bruce D."/>
            <person name="Goodwin L."/>
            <person name="Pitluck S."/>
            <person name="Liolios K."/>
            <person name="Mikhailova N."/>
            <person name="Pati A."/>
            <person name="Ivanova N."/>
            <person name="Mavromatis K."/>
            <person name="Chen A."/>
            <person name="Palaniappan K."/>
            <person name="Chertkov O."/>
            <person name="Land M."/>
            <person name="Hauser L."/>
            <person name="Chang Y.J."/>
            <person name="Jeffries C.D."/>
            <person name="Brettin T."/>
            <person name="Detter J.C."/>
            <person name="Han C."/>
            <person name="Rohde M."/>
            <person name="Goker M."/>
            <person name="Bristow J."/>
            <person name="Eisen J.A."/>
            <person name="Markowitz V."/>
            <person name="Hugenholtz P."/>
            <person name="Kyrpides N.C."/>
            <person name="Klenk H.P."/>
        </authorList>
    </citation>
    <scope>NUCLEOTIDE SEQUENCE [LARGE SCALE GENOMIC DNA]</scope>
    <source>
        <strain evidence="15">ATCC BAA-972 / CDC 1076 / CIP 108378 / DSM 44985 / JCM 13578</strain>
    </source>
</reference>
<evidence type="ECO:0000259" key="13">
    <source>
        <dbReference type="PROSITE" id="PS51198"/>
    </source>
</evidence>
<accession>D6Z9S8</accession>
<evidence type="ECO:0000256" key="5">
    <source>
        <dbReference type="ARBA" id="ARBA00022806"/>
    </source>
</evidence>
<dbReference type="HOGENOM" id="CLU_004585_5_6_11"/>
<evidence type="ECO:0000313" key="15">
    <source>
        <dbReference type="Proteomes" id="UP000002247"/>
    </source>
</evidence>
<evidence type="ECO:0000313" key="14">
    <source>
        <dbReference type="EMBL" id="ADG98598.1"/>
    </source>
</evidence>
<evidence type="ECO:0000256" key="11">
    <source>
        <dbReference type="ARBA" id="ARBA00048988"/>
    </source>
</evidence>
<evidence type="ECO:0000256" key="6">
    <source>
        <dbReference type="ARBA" id="ARBA00022840"/>
    </source>
</evidence>
<keyword evidence="5 12" id="KW-0347">Helicase</keyword>
<evidence type="ECO:0000256" key="1">
    <source>
        <dbReference type="ARBA" id="ARBA00009922"/>
    </source>
</evidence>
<dbReference type="EMBL" id="CP001958">
    <property type="protein sequence ID" value="ADG98598.1"/>
    <property type="molecule type" value="Genomic_DNA"/>
</dbReference>
<comment type="catalytic activity">
    <reaction evidence="9">
        <text>Couples ATP hydrolysis with the unwinding of duplex DNA by translocating in the 3'-5' direction.</text>
        <dbReference type="EC" id="5.6.2.4"/>
    </reaction>
</comment>
<dbReference type="InterPro" id="IPR013986">
    <property type="entry name" value="DExx_box_DNA_helicase_dom_sf"/>
</dbReference>
<dbReference type="Gene3D" id="3.40.50.300">
    <property type="entry name" value="P-loop containing nucleotide triphosphate hydrolases"/>
    <property type="match status" value="2"/>
</dbReference>
<dbReference type="InterPro" id="IPR014016">
    <property type="entry name" value="UvrD-like_ATP-bd"/>
</dbReference>
<evidence type="ECO:0000256" key="10">
    <source>
        <dbReference type="ARBA" id="ARBA00034808"/>
    </source>
</evidence>
<keyword evidence="4 12" id="KW-0378">Hydrolase</keyword>
<organism evidence="14 15">
    <name type="scientific">Segniliparus rotundus (strain ATCC BAA-972 / CDC 1076 / CIP 108378 / DSM 44985 / JCM 13578)</name>
    <dbReference type="NCBI Taxonomy" id="640132"/>
    <lineage>
        <taxon>Bacteria</taxon>
        <taxon>Bacillati</taxon>
        <taxon>Actinomycetota</taxon>
        <taxon>Actinomycetes</taxon>
        <taxon>Mycobacteriales</taxon>
        <taxon>Segniliparaceae</taxon>
        <taxon>Segniliparus</taxon>
    </lineage>
</organism>
<dbReference type="GO" id="GO:0005524">
    <property type="term" value="F:ATP binding"/>
    <property type="evidence" value="ECO:0007669"/>
    <property type="project" value="UniProtKB-UniRule"/>
</dbReference>
<dbReference type="GO" id="GO:0003677">
    <property type="term" value="F:DNA binding"/>
    <property type="evidence" value="ECO:0007669"/>
    <property type="project" value="InterPro"/>
</dbReference>
<evidence type="ECO:0000256" key="9">
    <source>
        <dbReference type="ARBA" id="ARBA00034617"/>
    </source>
</evidence>
<keyword evidence="3" id="KW-0227">DNA damage</keyword>
<evidence type="ECO:0000256" key="4">
    <source>
        <dbReference type="ARBA" id="ARBA00022801"/>
    </source>
</evidence>
<dbReference type="Proteomes" id="UP000002247">
    <property type="component" value="Chromosome"/>
</dbReference>
<name>D6Z9S8_SEGRD</name>
<dbReference type="InterPro" id="IPR027417">
    <property type="entry name" value="P-loop_NTPase"/>
</dbReference>
<dbReference type="STRING" id="640132.Srot_2146"/>
<protein>
    <recommendedName>
        <fullName evidence="10">DNA 3'-5' helicase</fullName>
        <ecNumber evidence="10">5.6.2.4</ecNumber>
    </recommendedName>
</protein>
<evidence type="ECO:0000256" key="7">
    <source>
        <dbReference type="ARBA" id="ARBA00023204"/>
    </source>
</evidence>
<keyword evidence="8" id="KW-0413">Isomerase</keyword>
<dbReference type="SUPFAM" id="SSF52540">
    <property type="entry name" value="P-loop containing nucleoside triphosphate hydrolases"/>
    <property type="match status" value="1"/>
</dbReference>
<dbReference type="EC" id="5.6.2.4" evidence="10"/>
<comment type="catalytic activity">
    <reaction evidence="11">
        <text>ATP + H2O = ADP + phosphate + H(+)</text>
        <dbReference type="Rhea" id="RHEA:13065"/>
        <dbReference type="ChEBI" id="CHEBI:15377"/>
        <dbReference type="ChEBI" id="CHEBI:15378"/>
        <dbReference type="ChEBI" id="CHEBI:30616"/>
        <dbReference type="ChEBI" id="CHEBI:43474"/>
        <dbReference type="ChEBI" id="CHEBI:456216"/>
        <dbReference type="EC" id="5.6.2.4"/>
    </reaction>
</comment>
<dbReference type="Pfam" id="PF00580">
    <property type="entry name" value="UvrD-helicase"/>
    <property type="match status" value="1"/>
</dbReference>
<dbReference type="GO" id="GO:0033202">
    <property type="term" value="C:DNA helicase complex"/>
    <property type="evidence" value="ECO:0007669"/>
    <property type="project" value="TreeGrafter"/>
</dbReference>
<evidence type="ECO:0000256" key="2">
    <source>
        <dbReference type="ARBA" id="ARBA00022741"/>
    </source>
</evidence>
<dbReference type="PANTHER" id="PTHR11070:SF69">
    <property type="entry name" value="ATP-DEPENDENT DNA HELICASE UVRD2"/>
    <property type="match status" value="1"/>
</dbReference>
<gene>
    <name evidence="14" type="ordered locus">Srot_2146</name>
</gene>
<evidence type="ECO:0000256" key="3">
    <source>
        <dbReference type="ARBA" id="ARBA00022763"/>
    </source>
</evidence>
<dbReference type="Pfam" id="PF13361">
    <property type="entry name" value="UvrD_C"/>
    <property type="match status" value="2"/>
</dbReference>
<dbReference type="GO" id="GO:0043138">
    <property type="term" value="F:3'-5' DNA helicase activity"/>
    <property type="evidence" value="ECO:0007669"/>
    <property type="project" value="UniProtKB-EC"/>
</dbReference>
<dbReference type="PANTHER" id="PTHR11070">
    <property type="entry name" value="UVRD / RECB / PCRA DNA HELICASE FAMILY MEMBER"/>
    <property type="match status" value="1"/>
</dbReference>
<keyword evidence="6 12" id="KW-0067">ATP-binding</keyword>